<dbReference type="KEGG" id="foc:113204350"/>
<evidence type="ECO:0000256" key="1">
    <source>
        <dbReference type="SAM" id="MobiDB-lite"/>
    </source>
</evidence>
<evidence type="ECO:0000259" key="2">
    <source>
        <dbReference type="PROSITE" id="PS51352"/>
    </source>
</evidence>
<dbReference type="Gene3D" id="3.40.30.10">
    <property type="entry name" value="Glutaredoxin"/>
    <property type="match status" value="1"/>
</dbReference>
<feature type="domain" description="Thioredoxin" evidence="2">
    <location>
        <begin position="128"/>
        <end position="256"/>
    </location>
</feature>
<evidence type="ECO:0000313" key="4">
    <source>
        <dbReference type="RefSeq" id="XP_026275300.2"/>
    </source>
</evidence>
<dbReference type="GO" id="GO:0003756">
    <property type="term" value="F:protein disulfide isomerase activity"/>
    <property type="evidence" value="ECO:0007669"/>
    <property type="project" value="TreeGrafter"/>
</dbReference>
<dbReference type="Pfam" id="PF00085">
    <property type="entry name" value="Thioredoxin"/>
    <property type="match status" value="1"/>
</dbReference>
<dbReference type="PANTHER" id="PTHR45672">
    <property type="entry name" value="PROTEIN DISULFIDE-ISOMERASE C17H9.14C-RELATED"/>
    <property type="match status" value="1"/>
</dbReference>
<dbReference type="GeneID" id="113204350"/>
<proteinExistence type="predicted"/>
<dbReference type="OrthoDB" id="74910at2759"/>
<evidence type="ECO:0000313" key="3">
    <source>
        <dbReference type="Proteomes" id="UP000504606"/>
    </source>
</evidence>
<dbReference type="InterPro" id="IPR013766">
    <property type="entry name" value="Thioredoxin_domain"/>
</dbReference>
<gene>
    <name evidence="4" type="primary">LOC113204350</name>
</gene>
<dbReference type="AlphaFoldDB" id="A0A6J1S7U1"/>
<organism evidence="3 4">
    <name type="scientific">Frankliniella occidentalis</name>
    <name type="common">Western flower thrips</name>
    <name type="synonym">Euthrips occidentalis</name>
    <dbReference type="NCBI Taxonomy" id="133901"/>
    <lineage>
        <taxon>Eukaryota</taxon>
        <taxon>Metazoa</taxon>
        <taxon>Ecdysozoa</taxon>
        <taxon>Arthropoda</taxon>
        <taxon>Hexapoda</taxon>
        <taxon>Insecta</taxon>
        <taxon>Pterygota</taxon>
        <taxon>Neoptera</taxon>
        <taxon>Paraneoptera</taxon>
        <taxon>Thysanoptera</taxon>
        <taxon>Terebrantia</taxon>
        <taxon>Thripoidea</taxon>
        <taxon>Thripidae</taxon>
        <taxon>Frankliniella</taxon>
    </lineage>
</organism>
<dbReference type="GO" id="GO:0006457">
    <property type="term" value="P:protein folding"/>
    <property type="evidence" value="ECO:0007669"/>
    <property type="project" value="TreeGrafter"/>
</dbReference>
<name>A0A6J1S7U1_FRAOC</name>
<sequence>MTTLPVVSWREGRASTYSNCQRILPVPGLTGQSDTSDQMVESFERASVSLGSTPVALVAVDCAEEPVLCETMLPPSPTLPVVEYYHFLDRASAIYDDQLQAVDLVRFVSARDALGAGGGGGGTGGGGGDGQEPDPDGAAHWADVQHKDAIVLLNDSTFDEVLRRSRHVLVFFYAPWCNHCSSVKQNYATAAKELSDRGLRGCLAAVDYSSNPLLERRFRLEYLPALKLFYKGEFVNDYHKLRSREEFVHLIDATIKQNKT</sequence>
<dbReference type="InterPro" id="IPR036249">
    <property type="entry name" value="Thioredoxin-like_sf"/>
</dbReference>
<dbReference type="PANTHER" id="PTHR45672:SF11">
    <property type="entry name" value="PROTEIN DISULFIDE-ISOMERASE C17H9.14C"/>
    <property type="match status" value="1"/>
</dbReference>
<dbReference type="RefSeq" id="XP_026275300.2">
    <property type="nucleotide sequence ID" value="XM_026419515.2"/>
</dbReference>
<accession>A0A6J1S7U1</accession>
<dbReference type="SUPFAM" id="SSF52833">
    <property type="entry name" value="Thioredoxin-like"/>
    <property type="match status" value="1"/>
</dbReference>
<reference evidence="4" key="1">
    <citation type="submission" date="2025-08" db="UniProtKB">
        <authorList>
            <consortium name="RefSeq"/>
        </authorList>
    </citation>
    <scope>IDENTIFICATION</scope>
    <source>
        <tissue evidence="4">Whole organism</tissue>
    </source>
</reference>
<keyword evidence="3" id="KW-1185">Reference proteome</keyword>
<dbReference type="PROSITE" id="PS51352">
    <property type="entry name" value="THIOREDOXIN_2"/>
    <property type="match status" value="1"/>
</dbReference>
<dbReference type="GO" id="GO:0005783">
    <property type="term" value="C:endoplasmic reticulum"/>
    <property type="evidence" value="ECO:0007669"/>
    <property type="project" value="TreeGrafter"/>
</dbReference>
<feature type="region of interest" description="Disordered" evidence="1">
    <location>
        <begin position="118"/>
        <end position="139"/>
    </location>
</feature>
<dbReference type="InterPro" id="IPR051063">
    <property type="entry name" value="PDI"/>
</dbReference>
<dbReference type="Proteomes" id="UP000504606">
    <property type="component" value="Unplaced"/>
</dbReference>
<protein>
    <submittedName>
        <fullName evidence="4">Protein disulfide-isomerase A4 isoform X1</fullName>
    </submittedName>
</protein>
<feature type="compositionally biased region" description="Gly residues" evidence="1">
    <location>
        <begin position="118"/>
        <end position="130"/>
    </location>
</feature>